<dbReference type="AlphaFoldDB" id="A0A1W1BQ75"/>
<name>A0A1W1BQ75_9ZZZZ</name>
<gene>
    <name evidence="1" type="ORF">MNB_SM-7-604</name>
</gene>
<proteinExistence type="predicted"/>
<accession>A0A1W1BQ75</accession>
<dbReference type="EMBL" id="FPHB01000035">
    <property type="protein sequence ID" value="SFV55627.1"/>
    <property type="molecule type" value="Genomic_DNA"/>
</dbReference>
<organism evidence="1">
    <name type="scientific">hydrothermal vent metagenome</name>
    <dbReference type="NCBI Taxonomy" id="652676"/>
    <lineage>
        <taxon>unclassified sequences</taxon>
        <taxon>metagenomes</taxon>
        <taxon>ecological metagenomes</taxon>
    </lineage>
</organism>
<evidence type="ECO:0008006" key="2">
    <source>
        <dbReference type="Google" id="ProtNLM"/>
    </source>
</evidence>
<sequence length="129" mass="14301">MIDFNARMEKLRKVNGYLGSAVLNYSGETLYIDEENTGADIGYAAAIFNDSFRQINEASLDVGFSDIASFETKTEDGHVFLMKSAGNQSDEDYSKVDIFCIFRDDGNIALAKMIMDKSSQVISNELAQL</sequence>
<evidence type="ECO:0000313" key="1">
    <source>
        <dbReference type="EMBL" id="SFV55627.1"/>
    </source>
</evidence>
<reference evidence="1" key="1">
    <citation type="submission" date="2016-10" db="EMBL/GenBank/DDBJ databases">
        <authorList>
            <person name="de Groot N.N."/>
        </authorList>
    </citation>
    <scope>NUCLEOTIDE SEQUENCE</scope>
</reference>
<protein>
    <recommendedName>
        <fullName evidence="2">Roadblock/LAMTOR2 domain-containing protein</fullName>
    </recommendedName>
</protein>